<accession>A0A7S9LTN7</accession>
<evidence type="ECO:0000313" key="5">
    <source>
        <dbReference type="Proteomes" id="UP000594800"/>
    </source>
</evidence>
<dbReference type="Pfam" id="PF13416">
    <property type="entry name" value="SBP_bac_8"/>
    <property type="match status" value="1"/>
</dbReference>
<dbReference type="InterPro" id="IPR006059">
    <property type="entry name" value="SBP"/>
</dbReference>
<dbReference type="RefSeq" id="WP_196104173.1">
    <property type="nucleotide sequence ID" value="NZ_CP064942.1"/>
</dbReference>
<keyword evidence="5" id="KW-1185">Reference proteome</keyword>
<dbReference type="InterPro" id="IPR026045">
    <property type="entry name" value="Ferric-bd"/>
</dbReference>
<feature type="binding site" evidence="3">
    <location>
        <position position="179"/>
    </location>
    <ligand>
        <name>Fe cation</name>
        <dbReference type="ChEBI" id="CHEBI:24875"/>
    </ligand>
</feature>
<dbReference type="PANTHER" id="PTHR30006:SF15">
    <property type="entry name" value="IRON-UTILIZATION PERIPLASMIC PROTEIN"/>
    <property type="match status" value="1"/>
</dbReference>
<dbReference type="KEGG" id="poz:I0K15_04245"/>
<dbReference type="SUPFAM" id="SSF53850">
    <property type="entry name" value="Periplasmic binding protein-like II"/>
    <property type="match status" value="1"/>
</dbReference>
<keyword evidence="2" id="KW-0732">Signal</keyword>
<comment type="similarity">
    <text evidence="1">Belongs to the bacterial solute-binding protein 1 family.</text>
</comment>
<evidence type="ECO:0000256" key="2">
    <source>
        <dbReference type="ARBA" id="ARBA00022729"/>
    </source>
</evidence>
<evidence type="ECO:0000256" key="3">
    <source>
        <dbReference type="PIRSR" id="PIRSR002825-1"/>
    </source>
</evidence>
<dbReference type="PIRSF" id="PIRSF002825">
    <property type="entry name" value="CfbpA"/>
    <property type="match status" value="1"/>
</dbReference>
<name>A0A7S9LTN7_9RHOB</name>
<sequence length="297" mass="33268">MDAFYAQTGLTVAVRPLSGDVIGALLEETDAGEADVFITASVTRLDEAFQNGLTEPVSSSMLDLHVPAQFRQSEGHWYGVTRRVRALYVSKDAPLRLRSLTYEDLASPYMQGRICIRSGSHPYNIALFSAYAAHHGREETRAWLAGLKQNLARLPEGNDRAQMRAVAEGICSVAVANSYYYGLAQTNFRQREWAHRIDIIFPRFEDGGSHVNMSGMAMLSSVRDRRAAQSFMEFQLSAEAQAIYARRNFEYPMRTDVGSGSFVDMWGAFESDPIEVQLITDLHLSVEDMINEMAFNE</sequence>
<dbReference type="AlphaFoldDB" id="A0A7S9LTN7"/>
<proteinExistence type="inferred from homology"/>
<dbReference type="Proteomes" id="UP000594800">
    <property type="component" value="Chromosome"/>
</dbReference>
<keyword evidence="3" id="KW-0408">Iron</keyword>
<reference evidence="4 5" key="1">
    <citation type="submission" date="2020-11" db="EMBL/GenBank/DDBJ databases">
        <title>Description of Pontivivens ytuae sp. nov. isolated from deep sea sediment of Mariana Trench.</title>
        <authorList>
            <person name="Wang Z."/>
            <person name="Sun Q.-L."/>
            <person name="Xu X.-D."/>
            <person name="Tang Y.-Z."/>
            <person name="Zhang J."/>
        </authorList>
    </citation>
    <scope>NUCLEOTIDE SEQUENCE [LARGE SCALE GENOMIC DNA]</scope>
    <source>
        <strain evidence="4 5">MT2928</strain>
    </source>
</reference>
<dbReference type="Gene3D" id="3.40.190.10">
    <property type="entry name" value="Periplasmic binding protein-like II"/>
    <property type="match status" value="2"/>
</dbReference>
<dbReference type="GO" id="GO:0030288">
    <property type="term" value="C:outer membrane-bounded periplasmic space"/>
    <property type="evidence" value="ECO:0007669"/>
    <property type="project" value="TreeGrafter"/>
</dbReference>
<evidence type="ECO:0000256" key="1">
    <source>
        <dbReference type="ARBA" id="ARBA00008520"/>
    </source>
</evidence>
<protein>
    <submittedName>
        <fullName evidence="4">Extracellular solute-binding protein</fullName>
    </submittedName>
</protein>
<dbReference type="PANTHER" id="PTHR30006">
    <property type="entry name" value="THIAMINE-BINDING PERIPLASMIC PROTEIN-RELATED"/>
    <property type="match status" value="1"/>
</dbReference>
<dbReference type="GO" id="GO:0046872">
    <property type="term" value="F:metal ion binding"/>
    <property type="evidence" value="ECO:0007669"/>
    <property type="project" value="UniProtKB-KW"/>
</dbReference>
<dbReference type="EMBL" id="CP064942">
    <property type="protein sequence ID" value="QPH54973.1"/>
    <property type="molecule type" value="Genomic_DNA"/>
</dbReference>
<gene>
    <name evidence="4" type="ORF">I0K15_04245</name>
</gene>
<organism evidence="4 5">
    <name type="scientific">Pontivivens ytuae</name>
    <dbReference type="NCBI Taxonomy" id="2789856"/>
    <lineage>
        <taxon>Bacteria</taxon>
        <taxon>Pseudomonadati</taxon>
        <taxon>Pseudomonadota</taxon>
        <taxon>Alphaproteobacteria</taxon>
        <taxon>Rhodobacterales</taxon>
        <taxon>Paracoccaceae</taxon>
        <taxon>Pontivivens</taxon>
    </lineage>
</organism>
<evidence type="ECO:0000313" key="4">
    <source>
        <dbReference type="EMBL" id="QPH54973.1"/>
    </source>
</evidence>
<keyword evidence="3" id="KW-0479">Metal-binding</keyword>
<feature type="binding site" evidence="3">
    <location>
        <position position="180"/>
    </location>
    <ligand>
        <name>Fe cation</name>
        <dbReference type="ChEBI" id="CHEBI:24875"/>
    </ligand>
</feature>